<comment type="similarity">
    <text evidence="2">Belongs to the GMC oxidoreductase family.</text>
</comment>
<dbReference type="Pfam" id="PF00732">
    <property type="entry name" value="GMC_oxred_N"/>
    <property type="match status" value="1"/>
</dbReference>
<dbReference type="Gene3D" id="3.30.410.40">
    <property type="match status" value="2"/>
</dbReference>
<evidence type="ECO:0000256" key="3">
    <source>
        <dbReference type="ARBA" id="ARBA00022630"/>
    </source>
</evidence>
<dbReference type="InterPro" id="IPR000172">
    <property type="entry name" value="GMC_OxRdtase_N"/>
</dbReference>
<evidence type="ECO:0000313" key="8">
    <source>
        <dbReference type="Proteomes" id="UP001549076"/>
    </source>
</evidence>
<evidence type="ECO:0000313" key="7">
    <source>
        <dbReference type="EMBL" id="MET3792918.1"/>
    </source>
</evidence>
<dbReference type="InterPro" id="IPR007867">
    <property type="entry name" value="GMC_OxRtase_C"/>
</dbReference>
<dbReference type="PANTHER" id="PTHR11552:SF147">
    <property type="entry name" value="CHOLINE DEHYDROGENASE, MITOCHONDRIAL"/>
    <property type="match status" value="1"/>
</dbReference>
<keyword evidence="7" id="KW-0560">Oxidoreductase</keyword>
<organism evidence="7 8">
    <name type="scientific">Aquamicrobium terrae</name>
    <dbReference type="NCBI Taxonomy" id="1324945"/>
    <lineage>
        <taxon>Bacteria</taxon>
        <taxon>Pseudomonadati</taxon>
        <taxon>Pseudomonadota</taxon>
        <taxon>Alphaproteobacteria</taxon>
        <taxon>Hyphomicrobiales</taxon>
        <taxon>Phyllobacteriaceae</taxon>
        <taxon>Aquamicrobium</taxon>
    </lineage>
</organism>
<sequence length="569" mass="62255">MRFDYIIVGGGSAGCVIANRLSVDARSTVCLIEAGPDTPPETVPDSIYSDAFLPDYFQPSRYWTELEAYTEPFGNMSPQEVKASMKPRRYEQARVMGGGSTVNAQVLIRGLAADYDEWEEMGAAGWGWDECLPCFRRIERDLDFDTPLNGREGRIPIRRTFPEHWSPFALAFREAAGQHNIPYLDDSHQQTGDACFPFGRNNAYNHRVSAAAGYLDESTRRRRNLAIMPETVVQSLVFDGHKAVGVEVRRNGKVERIMAGEIVISAGAIHSPALLMRAGIGPGQDLRDNSIAVRADRPGVGQNLLDHPLIGFGVHLKREGQLADYVRNGFLMHMRWSSGHPECPPVDMKLTVSGRFAFTALGKRLATVNFGPNKAYSKGYVRLQGPDPATEPFVAFNYLSDSRDLDRFKSTARFVSNILTASPVSQYVSSFWPGIYAASLRNLTQKTTFNQVLGGIAATLLDAGGIGRNMVLGAAIDKRFPLDGVLADEKLMEGWIKAGVQGDWHPCGTCRMGDAGDPGAVVDPQGRVIGVEGLRVADASIMPSIPSANLNLTTMMIGERISDLILQKA</sequence>
<dbReference type="EMBL" id="JBEPML010000010">
    <property type="protein sequence ID" value="MET3792918.1"/>
    <property type="molecule type" value="Genomic_DNA"/>
</dbReference>
<evidence type="ECO:0000256" key="1">
    <source>
        <dbReference type="ARBA" id="ARBA00001974"/>
    </source>
</evidence>
<proteinExistence type="inferred from homology"/>
<accession>A0ABV2N1I7</accession>
<name>A0ABV2N1I7_9HYPH</name>
<dbReference type="SUPFAM" id="SSF54373">
    <property type="entry name" value="FAD-linked reductases, C-terminal domain"/>
    <property type="match status" value="1"/>
</dbReference>
<dbReference type="PIRSF" id="PIRSF000137">
    <property type="entry name" value="Alcohol_oxidase"/>
    <property type="match status" value="1"/>
</dbReference>
<keyword evidence="3" id="KW-0285">Flavoprotein</keyword>
<keyword evidence="8" id="KW-1185">Reference proteome</keyword>
<dbReference type="Pfam" id="PF05199">
    <property type="entry name" value="GMC_oxred_C"/>
    <property type="match status" value="1"/>
</dbReference>
<dbReference type="Gene3D" id="3.50.50.60">
    <property type="entry name" value="FAD/NAD(P)-binding domain"/>
    <property type="match status" value="2"/>
</dbReference>
<reference evidence="7 8" key="1">
    <citation type="submission" date="2024-06" db="EMBL/GenBank/DDBJ databases">
        <title>Genomic Encyclopedia of Type Strains, Phase IV (KMG-IV): sequencing the most valuable type-strain genomes for metagenomic binning, comparative biology and taxonomic classification.</title>
        <authorList>
            <person name="Goeker M."/>
        </authorList>
    </citation>
    <scope>NUCLEOTIDE SEQUENCE [LARGE SCALE GENOMIC DNA]</scope>
    <source>
        <strain evidence="7 8">DSM 27865</strain>
    </source>
</reference>
<dbReference type="GO" id="GO:0016491">
    <property type="term" value="F:oxidoreductase activity"/>
    <property type="evidence" value="ECO:0007669"/>
    <property type="project" value="UniProtKB-KW"/>
</dbReference>
<dbReference type="InterPro" id="IPR012132">
    <property type="entry name" value="GMC_OxRdtase"/>
</dbReference>
<gene>
    <name evidence="7" type="ORF">ABID37_003141</name>
</gene>
<comment type="caution">
    <text evidence="7">The sequence shown here is derived from an EMBL/GenBank/DDBJ whole genome shotgun (WGS) entry which is preliminary data.</text>
</comment>
<evidence type="ECO:0000259" key="6">
    <source>
        <dbReference type="Pfam" id="PF05199"/>
    </source>
</evidence>
<dbReference type="InterPro" id="IPR036188">
    <property type="entry name" value="FAD/NAD-bd_sf"/>
</dbReference>
<feature type="domain" description="Glucose-methanol-choline oxidoreductase C-terminal" evidence="6">
    <location>
        <begin position="376"/>
        <end position="558"/>
    </location>
</feature>
<evidence type="ECO:0000256" key="2">
    <source>
        <dbReference type="ARBA" id="ARBA00010790"/>
    </source>
</evidence>
<dbReference type="EC" id="1.1.3.-" evidence="7"/>
<dbReference type="PANTHER" id="PTHR11552">
    <property type="entry name" value="GLUCOSE-METHANOL-CHOLINE GMC OXIDOREDUCTASE"/>
    <property type="match status" value="1"/>
</dbReference>
<dbReference type="EC" id="1.1.3.47" evidence="7"/>
<evidence type="ECO:0000259" key="5">
    <source>
        <dbReference type="Pfam" id="PF00732"/>
    </source>
</evidence>
<comment type="cofactor">
    <cofactor evidence="1">
        <name>FAD</name>
        <dbReference type="ChEBI" id="CHEBI:57692"/>
    </cofactor>
</comment>
<protein>
    <submittedName>
        <fullName evidence="7">5-(Hydroxymethyl)furfural/furfural oxidase</fullName>
        <ecNumber evidence="7">1.1.3.-</ecNumber>
        <ecNumber evidence="7">1.1.3.47</ecNumber>
    </submittedName>
</protein>
<dbReference type="RefSeq" id="WP_354196358.1">
    <property type="nucleotide sequence ID" value="NZ_JBEPML010000010.1"/>
</dbReference>
<dbReference type="SUPFAM" id="SSF51905">
    <property type="entry name" value="FAD/NAD(P)-binding domain"/>
    <property type="match status" value="1"/>
</dbReference>
<feature type="domain" description="Glucose-methanol-choline oxidoreductase N-terminal" evidence="5">
    <location>
        <begin position="3"/>
        <end position="308"/>
    </location>
</feature>
<evidence type="ECO:0000256" key="4">
    <source>
        <dbReference type="ARBA" id="ARBA00022827"/>
    </source>
</evidence>
<dbReference type="Proteomes" id="UP001549076">
    <property type="component" value="Unassembled WGS sequence"/>
</dbReference>
<dbReference type="PROSITE" id="PS51257">
    <property type="entry name" value="PROKAR_LIPOPROTEIN"/>
    <property type="match status" value="1"/>
</dbReference>
<keyword evidence="4" id="KW-0274">FAD</keyword>